<evidence type="ECO:0000313" key="2">
    <source>
        <dbReference type="EnsemblMetazoa" id="GPPI017811-PA"/>
    </source>
</evidence>
<evidence type="ECO:0000256" key="1">
    <source>
        <dbReference type="SAM" id="MobiDB-lite"/>
    </source>
</evidence>
<accession>A0A1B0B3P8</accession>
<dbReference type="EnsemblMetazoa" id="GPPI017811-RA">
    <property type="protein sequence ID" value="GPPI017811-PA"/>
    <property type="gene ID" value="GPPI017811"/>
</dbReference>
<dbReference type="VEuPathDB" id="VectorBase:GPPI017811"/>
<reference evidence="3" key="1">
    <citation type="submission" date="2015-01" db="EMBL/GenBank/DDBJ databases">
        <authorList>
            <person name="Aksoy S."/>
            <person name="Warren W."/>
            <person name="Wilson R.K."/>
        </authorList>
    </citation>
    <scope>NUCLEOTIDE SEQUENCE [LARGE SCALE GENOMIC DNA]</scope>
    <source>
        <strain evidence="3">IAEA</strain>
    </source>
</reference>
<evidence type="ECO:0000313" key="3">
    <source>
        <dbReference type="Proteomes" id="UP000092460"/>
    </source>
</evidence>
<keyword evidence="3" id="KW-1185">Reference proteome</keyword>
<organism evidence="2 3">
    <name type="scientific">Glossina palpalis gambiensis</name>
    <dbReference type="NCBI Taxonomy" id="67801"/>
    <lineage>
        <taxon>Eukaryota</taxon>
        <taxon>Metazoa</taxon>
        <taxon>Ecdysozoa</taxon>
        <taxon>Arthropoda</taxon>
        <taxon>Hexapoda</taxon>
        <taxon>Insecta</taxon>
        <taxon>Pterygota</taxon>
        <taxon>Neoptera</taxon>
        <taxon>Endopterygota</taxon>
        <taxon>Diptera</taxon>
        <taxon>Brachycera</taxon>
        <taxon>Muscomorpha</taxon>
        <taxon>Hippoboscoidea</taxon>
        <taxon>Glossinidae</taxon>
        <taxon>Glossina</taxon>
    </lineage>
</organism>
<proteinExistence type="predicted"/>
<protein>
    <submittedName>
        <fullName evidence="2">Uncharacterized protein</fullName>
    </submittedName>
</protein>
<feature type="region of interest" description="Disordered" evidence="1">
    <location>
        <begin position="106"/>
        <end position="125"/>
    </location>
</feature>
<feature type="compositionally biased region" description="Polar residues" evidence="1">
    <location>
        <begin position="111"/>
        <end position="125"/>
    </location>
</feature>
<reference evidence="2" key="2">
    <citation type="submission" date="2020-05" db="UniProtKB">
        <authorList>
            <consortium name="EnsemblMetazoa"/>
        </authorList>
    </citation>
    <scope>IDENTIFICATION</scope>
    <source>
        <strain evidence="2">IAEA</strain>
    </source>
</reference>
<dbReference type="Proteomes" id="UP000092460">
    <property type="component" value="Unassembled WGS sequence"/>
</dbReference>
<dbReference type="EMBL" id="JXJN01007957">
    <property type="status" value="NOT_ANNOTATED_CDS"/>
    <property type="molecule type" value="Genomic_DNA"/>
</dbReference>
<name>A0A1B0B3P8_9MUSC</name>
<dbReference type="AlphaFoldDB" id="A0A1B0B3P8"/>
<sequence length="189" mass="21008">MDAAFCRCRMQVTNFRNFVSDFSKALETSGYRKLNRRIVSTILNSTVNIALYQLNLDGEGKENLDFLLNLIKGELEALEMAQKSGDSSDDPTNIIIPNFAKQQEKYRDELQQSGENKTSSAQEATSCETGITATLNISEKTDLGMSLQTVKVIIISINNSDKLSSKLIIDNAGQRTYVTEKLEGVLILK</sequence>